<proteinExistence type="inferred from homology"/>
<dbReference type="GO" id="GO:0003678">
    <property type="term" value="F:DNA helicase activity"/>
    <property type="evidence" value="ECO:0007669"/>
    <property type="project" value="TreeGrafter"/>
</dbReference>
<dbReference type="SMART" id="SM00487">
    <property type="entry name" value="DEXDc"/>
    <property type="match status" value="1"/>
</dbReference>
<keyword evidence="5" id="KW-0694">RNA-binding</keyword>
<dbReference type="SMART" id="SM00490">
    <property type="entry name" value="HELICc"/>
    <property type="match status" value="1"/>
</dbReference>
<gene>
    <name evidence="9" type="primary">DHX30</name>
    <name evidence="9" type="ORF">NPIL_19591</name>
</gene>
<dbReference type="GO" id="GO:0005634">
    <property type="term" value="C:nucleus"/>
    <property type="evidence" value="ECO:0007669"/>
    <property type="project" value="TreeGrafter"/>
</dbReference>
<dbReference type="InterPro" id="IPR011545">
    <property type="entry name" value="DEAD/DEAH_box_helicase_dom"/>
</dbReference>
<dbReference type="Proteomes" id="UP000887013">
    <property type="component" value="Unassembled WGS sequence"/>
</dbReference>
<dbReference type="PROSITE" id="PS51194">
    <property type="entry name" value="HELICASE_CTER"/>
    <property type="match status" value="1"/>
</dbReference>
<dbReference type="PANTHER" id="PTHR18934:SF257">
    <property type="entry name" value="ATP-DEPENDENT RNA HELICASE DHX30"/>
    <property type="match status" value="1"/>
</dbReference>
<reference evidence="9" key="1">
    <citation type="submission" date="2020-08" db="EMBL/GenBank/DDBJ databases">
        <title>Multicomponent nature underlies the extraordinary mechanical properties of spider dragline silk.</title>
        <authorList>
            <person name="Kono N."/>
            <person name="Nakamura H."/>
            <person name="Mori M."/>
            <person name="Yoshida Y."/>
            <person name="Ohtoshi R."/>
            <person name="Malay A.D."/>
            <person name="Moran D.A.P."/>
            <person name="Tomita M."/>
            <person name="Numata K."/>
            <person name="Arakawa K."/>
        </authorList>
    </citation>
    <scope>NUCLEOTIDE SEQUENCE</scope>
</reference>
<dbReference type="Pfam" id="PF00271">
    <property type="entry name" value="Helicase_C"/>
    <property type="match status" value="1"/>
</dbReference>
<dbReference type="PROSITE" id="PS51192">
    <property type="entry name" value="HELICASE_ATP_BIND_1"/>
    <property type="match status" value="1"/>
</dbReference>
<keyword evidence="1" id="KW-0547">Nucleotide-binding</keyword>
<keyword evidence="3 9" id="KW-0347">Helicase</keyword>
<organism evidence="9 10">
    <name type="scientific">Nephila pilipes</name>
    <name type="common">Giant wood spider</name>
    <name type="synonym">Nephila maculata</name>
    <dbReference type="NCBI Taxonomy" id="299642"/>
    <lineage>
        <taxon>Eukaryota</taxon>
        <taxon>Metazoa</taxon>
        <taxon>Ecdysozoa</taxon>
        <taxon>Arthropoda</taxon>
        <taxon>Chelicerata</taxon>
        <taxon>Arachnida</taxon>
        <taxon>Araneae</taxon>
        <taxon>Araneomorphae</taxon>
        <taxon>Entelegynae</taxon>
        <taxon>Araneoidea</taxon>
        <taxon>Nephilidae</taxon>
        <taxon>Nephila</taxon>
    </lineage>
</organism>
<dbReference type="GO" id="GO:0005524">
    <property type="term" value="F:ATP binding"/>
    <property type="evidence" value="ECO:0007669"/>
    <property type="project" value="UniProtKB-KW"/>
</dbReference>
<dbReference type="InterPro" id="IPR007502">
    <property type="entry name" value="Helicase-assoc_dom"/>
</dbReference>
<dbReference type="PANTHER" id="PTHR18934">
    <property type="entry name" value="ATP-DEPENDENT RNA HELICASE"/>
    <property type="match status" value="1"/>
</dbReference>
<sequence length="1150" mass="132440">MRQICRFLYLRNVLNSSPKCSYCTLVRLQQRHYLSSSHKLSLLPNRVMSSTSSAPNIVADAKQLLEEFPDPKKILWKLVNEAYVIDKNPDVKPIVTVRQIECKETKQKLWKVSIYMKWPECFHVEGISSKKNEAENFCFLHACQKMKDYNLLDKENKPVILEKQTTFSEKTIKSAKGNLLNLFQSIWIRHGKNMEYLPKFETVREEGIFGKENLWKCHLRFSYPEEKTFESYSKRSREAENIAAAKALYWLKEKAFINEKNRWIQYSREEENKLLKYQTAPYSICIPLSLQDKMTSVLNKLQERAKDEEKMSEIFTVNEDIDHELNEVEICDIITDEIYCELSEEENIIRSRQMFEKRISLFESNEPDIEEMRKIQSKLPITEKRAHILRMVDENQVVVLSGETGCGKTTQVPQYILDHYIGKIKGTSCNIVVTQPRRISAITVAERVAKERNEQVGETVGYHVRLNKNLPKQKGAILYCTTGMLLCKLCSNPNLEGVSHVIVDEVHERNIQIDFLLILLKRLLETNKNIKILIMSASFNTSIFTQYFNNCPVLHVPGKVYPVKEYFLEDLPTNIRGTIHNIRNNPILNVDLVANVINYVHTSQKSGAILCFLPGWHDIMSVRNKLLEICKDPLEMKICYAHSRLPHEEQKVIFEHVPDGIRKVILATNIAETSITIDDVVYVVNSGLHKGTSFNGELGITSLGTHWITKANVRQRRGRAGRVQQGVCYNLFTRRTLIDMEDYPLPELLRMPLESVILDCKLYNPYSKAEDFLSTAIQPPSRSSLHTGVNELQMSGVLDENENLTELGKVIVNFATHPRLSIALVYASFLKCLDPILTICSILTLGKEPFANTLEEKSSIKLIKQHYDNYLFSDHLALNKIFDAWLKLKESSEIEEFINENLLDESNLHFIKELKNLFAENLFSAGIIDCKHAFSDPENKCNINSNDTNSIFAALSVAFYPNVMKIIQGEISHGKLNKEAIVYLPVKGQRGYIQKESVASNEHELPSPWLAYFLALQSETRRLMMTSAVSPVPGICLLLFGGQKLSIVDKETSCDTDSKNVTLMLDDYKRLTFSCTKEEAELLLLWRNYLRDIFMTYIRNLKNKDCHELMSLYNEEFLPVLQEIISTPQVPFTKGQYYKFVNNELISLDL</sequence>
<dbReference type="PROSITE" id="PS00690">
    <property type="entry name" value="DEAH_ATP_HELICASE"/>
    <property type="match status" value="1"/>
</dbReference>
<dbReference type="Pfam" id="PF21010">
    <property type="entry name" value="HA2_C"/>
    <property type="match status" value="1"/>
</dbReference>
<keyword evidence="4" id="KW-0067">ATP-binding</keyword>
<dbReference type="InterPro" id="IPR027417">
    <property type="entry name" value="P-loop_NTPase"/>
</dbReference>
<feature type="domain" description="Helicase ATP-binding" evidence="7">
    <location>
        <begin position="389"/>
        <end position="557"/>
    </location>
</feature>
<evidence type="ECO:0000259" key="7">
    <source>
        <dbReference type="PROSITE" id="PS51192"/>
    </source>
</evidence>
<dbReference type="FunFam" id="3.40.50.300:FF:000526">
    <property type="entry name" value="DExH-box ATP-dependent RNA helicase DExH3"/>
    <property type="match status" value="1"/>
</dbReference>
<feature type="domain" description="Helicase C-terminal" evidence="8">
    <location>
        <begin position="595"/>
        <end position="773"/>
    </location>
</feature>
<dbReference type="EMBL" id="BMAW01081475">
    <property type="protein sequence ID" value="GFU24646.1"/>
    <property type="molecule type" value="Genomic_DNA"/>
</dbReference>
<dbReference type="Gene3D" id="3.40.50.300">
    <property type="entry name" value="P-loop containing nucleotide triphosphate hydrolases"/>
    <property type="match status" value="2"/>
</dbReference>
<keyword evidence="2" id="KW-0378">Hydrolase</keyword>
<dbReference type="CDD" id="cd17917">
    <property type="entry name" value="DEXHc_RHA-like"/>
    <property type="match status" value="1"/>
</dbReference>
<keyword evidence="10" id="KW-1185">Reference proteome</keyword>
<dbReference type="GO" id="GO:0002151">
    <property type="term" value="F:G-quadruplex RNA binding"/>
    <property type="evidence" value="ECO:0007669"/>
    <property type="project" value="TreeGrafter"/>
</dbReference>
<dbReference type="GO" id="GO:0016787">
    <property type="term" value="F:hydrolase activity"/>
    <property type="evidence" value="ECO:0007669"/>
    <property type="project" value="UniProtKB-KW"/>
</dbReference>
<evidence type="ECO:0000313" key="10">
    <source>
        <dbReference type="Proteomes" id="UP000887013"/>
    </source>
</evidence>
<dbReference type="OrthoDB" id="5600252at2759"/>
<dbReference type="SMART" id="SM00847">
    <property type="entry name" value="HA2"/>
    <property type="match status" value="1"/>
</dbReference>
<evidence type="ECO:0000256" key="2">
    <source>
        <dbReference type="ARBA" id="ARBA00022801"/>
    </source>
</evidence>
<name>A0A8X6QIV2_NEPPI</name>
<evidence type="ECO:0000256" key="3">
    <source>
        <dbReference type="ARBA" id="ARBA00022806"/>
    </source>
</evidence>
<dbReference type="Gene3D" id="3.30.160.20">
    <property type="match status" value="2"/>
</dbReference>
<comment type="similarity">
    <text evidence="6">Belongs to the DExH box helicase family.</text>
</comment>
<dbReference type="GO" id="GO:0005737">
    <property type="term" value="C:cytoplasm"/>
    <property type="evidence" value="ECO:0007669"/>
    <property type="project" value="TreeGrafter"/>
</dbReference>
<comment type="caution">
    <text evidence="9">The sequence shown here is derived from an EMBL/GenBank/DDBJ whole genome shotgun (WGS) entry which is preliminary data.</text>
</comment>
<evidence type="ECO:0000259" key="8">
    <source>
        <dbReference type="PROSITE" id="PS51194"/>
    </source>
</evidence>
<dbReference type="InterPro" id="IPR001650">
    <property type="entry name" value="Helicase_C-like"/>
</dbReference>
<dbReference type="Pfam" id="PF00270">
    <property type="entry name" value="DEAD"/>
    <property type="match status" value="1"/>
</dbReference>
<dbReference type="Gene3D" id="1.20.120.1080">
    <property type="match status" value="1"/>
</dbReference>
<dbReference type="GO" id="GO:0003724">
    <property type="term" value="F:RNA helicase activity"/>
    <property type="evidence" value="ECO:0007669"/>
    <property type="project" value="TreeGrafter"/>
</dbReference>
<evidence type="ECO:0000256" key="6">
    <source>
        <dbReference type="ARBA" id="ARBA00060772"/>
    </source>
</evidence>
<dbReference type="InterPro" id="IPR002464">
    <property type="entry name" value="DNA/RNA_helicase_DEAH_CS"/>
</dbReference>
<dbReference type="CDD" id="cd00048">
    <property type="entry name" value="DSRM_SF"/>
    <property type="match status" value="1"/>
</dbReference>
<evidence type="ECO:0000313" key="9">
    <source>
        <dbReference type="EMBL" id="GFU24646.1"/>
    </source>
</evidence>
<protein>
    <submittedName>
        <fullName evidence="9">ATP-dependent RNA helicase DHX30</fullName>
    </submittedName>
</protein>
<accession>A0A8X6QIV2</accession>
<dbReference type="InterPro" id="IPR014001">
    <property type="entry name" value="Helicase_ATP-bd"/>
</dbReference>
<evidence type="ECO:0000256" key="4">
    <source>
        <dbReference type="ARBA" id="ARBA00022840"/>
    </source>
</evidence>
<evidence type="ECO:0000256" key="1">
    <source>
        <dbReference type="ARBA" id="ARBA00022741"/>
    </source>
</evidence>
<evidence type="ECO:0000256" key="5">
    <source>
        <dbReference type="ARBA" id="ARBA00022884"/>
    </source>
</evidence>
<dbReference type="SUPFAM" id="SSF52540">
    <property type="entry name" value="P-loop containing nucleoside triphosphate hydrolases"/>
    <property type="match status" value="1"/>
</dbReference>
<dbReference type="AlphaFoldDB" id="A0A8X6QIV2"/>
<dbReference type="CDD" id="cd18791">
    <property type="entry name" value="SF2_C_RHA"/>
    <property type="match status" value="1"/>
</dbReference>